<dbReference type="RefSeq" id="WP_214284841.1">
    <property type="nucleotide sequence ID" value="NZ_BJLJ01000003.1"/>
</dbReference>
<feature type="signal peptide" evidence="1">
    <location>
        <begin position="1"/>
        <end position="18"/>
    </location>
</feature>
<comment type="caution">
    <text evidence="2">The sequence shown here is derived from an EMBL/GenBank/DDBJ whole genome shotgun (WGS) entry which is preliminary data.</text>
</comment>
<dbReference type="InterPro" id="IPR019613">
    <property type="entry name" value="DUF4198"/>
</dbReference>
<reference evidence="2 3" key="1">
    <citation type="submission" date="2019-06" db="EMBL/GenBank/DDBJ databases">
        <title>Whole genome shotgun sequence of Acinetobacter pittii NBRC 110514.</title>
        <authorList>
            <person name="Hosoyama A."/>
            <person name="Uohara A."/>
            <person name="Ohji S."/>
            <person name="Ichikawa N."/>
        </authorList>
    </citation>
    <scope>NUCLEOTIDE SEQUENCE [LARGE SCALE GENOMIC DNA]</scope>
    <source>
        <strain evidence="2 3">NBRC 110514</strain>
    </source>
</reference>
<accession>A0A4Y3J5W4</accession>
<evidence type="ECO:0000256" key="1">
    <source>
        <dbReference type="SAM" id="SignalP"/>
    </source>
</evidence>
<dbReference type="EMBL" id="BJLJ01000003">
    <property type="protein sequence ID" value="GEA66358.1"/>
    <property type="molecule type" value="Genomic_DNA"/>
</dbReference>
<feature type="chain" id="PRO_5021451512" description="DUF4198 domain-containing protein" evidence="1">
    <location>
        <begin position="19"/>
        <end position="265"/>
    </location>
</feature>
<sequence>MNRFLMMSLALISTTGFAHEPYVAPVAYKTEQTQVPVIAGYAEEALNSEYALKDAKLTVITPKNELKTVNSEALHKSVTVFDVDLPEEGTYIVQTQVSYPLKYVYDQKAWHLFFDMPADKAPPKAEREYLIPTDLKTKTIKTEQVTREWIFQSYLSKGKVSDIQLPNTPIKVSFSVHPNQIKAVQPVKLTITEKGQSLAYAEVNLREKGATDKQAQQFKAGSNGQVELTFPKAGEYLVEVTAPLNLKLKPKDQSYTIISLNVLAQ</sequence>
<dbReference type="Proteomes" id="UP000317717">
    <property type="component" value="Unassembled WGS sequence"/>
</dbReference>
<name>A0A4Y3J5W4_ACIPI</name>
<dbReference type="AlphaFoldDB" id="A0A4Y3J5W4"/>
<evidence type="ECO:0000313" key="3">
    <source>
        <dbReference type="Proteomes" id="UP000317717"/>
    </source>
</evidence>
<organism evidence="2 3">
    <name type="scientific">Acinetobacter pittii</name>
    <name type="common">Acinetobacter genomosp. 3</name>
    <dbReference type="NCBI Taxonomy" id="48296"/>
    <lineage>
        <taxon>Bacteria</taxon>
        <taxon>Pseudomonadati</taxon>
        <taxon>Pseudomonadota</taxon>
        <taxon>Gammaproteobacteria</taxon>
        <taxon>Moraxellales</taxon>
        <taxon>Moraxellaceae</taxon>
        <taxon>Acinetobacter</taxon>
        <taxon>Acinetobacter calcoaceticus/baumannii complex</taxon>
    </lineage>
</organism>
<proteinExistence type="predicted"/>
<evidence type="ECO:0000313" key="2">
    <source>
        <dbReference type="EMBL" id="GEA66358.1"/>
    </source>
</evidence>
<gene>
    <name evidence="2" type="ORF">PA3_05160</name>
</gene>
<keyword evidence="1" id="KW-0732">Signal</keyword>
<dbReference type="Pfam" id="PF10670">
    <property type="entry name" value="DUF4198"/>
    <property type="match status" value="1"/>
</dbReference>
<protein>
    <recommendedName>
        <fullName evidence="4">DUF4198 domain-containing protein</fullName>
    </recommendedName>
</protein>
<evidence type="ECO:0008006" key="4">
    <source>
        <dbReference type="Google" id="ProtNLM"/>
    </source>
</evidence>